<reference evidence="2 3" key="1">
    <citation type="journal article" date="2018" name="J. Allergy Clin. Immunol.">
        <title>High-quality assembly of Dermatophagoides pteronyssinus genome and transcriptome reveals a wide range of novel allergens.</title>
        <authorList>
            <person name="Liu X.Y."/>
            <person name="Yang K.Y."/>
            <person name="Wang M.Q."/>
            <person name="Kwok J.S."/>
            <person name="Zeng X."/>
            <person name="Yang Z."/>
            <person name="Xiao X.J."/>
            <person name="Lau C.P."/>
            <person name="Li Y."/>
            <person name="Huang Z.M."/>
            <person name="Ba J.G."/>
            <person name="Yim A.K."/>
            <person name="Ouyang C.Y."/>
            <person name="Ngai S.M."/>
            <person name="Chan T.F."/>
            <person name="Leung E.L."/>
            <person name="Liu L."/>
            <person name="Liu Z.G."/>
            <person name="Tsui S.K."/>
        </authorList>
    </citation>
    <scope>NUCLEOTIDE SEQUENCE [LARGE SCALE GENOMIC DNA]</scope>
    <source>
        <strain evidence="2">Derp</strain>
    </source>
</reference>
<gene>
    <name evidence="2" type="ORF">DERP_014056</name>
</gene>
<feature type="compositionally biased region" description="Basic residues" evidence="1">
    <location>
        <begin position="51"/>
        <end position="67"/>
    </location>
</feature>
<keyword evidence="3" id="KW-1185">Reference proteome</keyword>
<protein>
    <submittedName>
        <fullName evidence="2">Uncharacterized protein</fullName>
    </submittedName>
</protein>
<organism evidence="2 3">
    <name type="scientific">Dermatophagoides pteronyssinus</name>
    <name type="common">European house dust mite</name>
    <dbReference type="NCBI Taxonomy" id="6956"/>
    <lineage>
        <taxon>Eukaryota</taxon>
        <taxon>Metazoa</taxon>
        <taxon>Ecdysozoa</taxon>
        <taxon>Arthropoda</taxon>
        <taxon>Chelicerata</taxon>
        <taxon>Arachnida</taxon>
        <taxon>Acari</taxon>
        <taxon>Acariformes</taxon>
        <taxon>Sarcoptiformes</taxon>
        <taxon>Astigmata</taxon>
        <taxon>Psoroptidia</taxon>
        <taxon>Analgoidea</taxon>
        <taxon>Pyroglyphidae</taxon>
        <taxon>Dermatophagoidinae</taxon>
        <taxon>Dermatophagoides</taxon>
    </lineage>
</organism>
<evidence type="ECO:0000256" key="1">
    <source>
        <dbReference type="SAM" id="MobiDB-lite"/>
    </source>
</evidence>
<sequence>MNNKTNKQNTDEVQNVDLNGTHECNVVSVSTQNIKSIPYRKGDDDDDILVNKHRREKKKKSKNKQTKKYQMIKIV</sequence>
<dbReference type="Proteomes" id="UP000887458">
    <property type="component" value="Unassembled WGS sequence"/>
</dbReference>
<reference evidence="2 3" key="2">
    <citation type="journal article" date="2022" name="Mol. Biol. Evol.">
        <title>Comparative Genomics Reveals Insights into the Divergent Evolution of Astigmatic Mites and Household Pest Adaptations.</title>
        <authorList>
            <person name="Xiong Q."/>
            <person name="Wan A.T."/>
            <person name="Liu X."/>
            <person name="Fung C.S."/>
            <person name="Xiao X."/>
            <person name="Malainual N."/>
            <person name="Hou J."/>
            <person name="Wang L."/>
            <person name="Wang M."/>
            <person name="Yang K.Y."/>
            <person name="Cui Y."/>
            <person name="Leung E.L."/>
            <person name="Nong W."/>
            <person name="Shin S.K."/>
            <person name="Au S.W."/>
            <person name="Jeong K.Y."/>
            <person name="Chew F.T."/>
            <person name="Hui J.H."/>
            <person name="Leung T.F."/>
            <person name="Tungtrongchitr A."/>
            <person name="Zhong N."/>
            <person name="Liu Z."/>
            <person name="Tsui S.K."/>
        </authorList>
    </citation>
    <scope>NUCLEOTIDE SEQUENCE [LARGE SCALE GENOMIC DNA]</scope>
    <source>
        <strain evidence="2">Derp</strain>
    </source>
</reference>
<feature type="region of interest" description="Disordered" evidence="1">
    <location>
        <begin position="1"/>
        <end position="20"/>
    </location>
</feature>
<accession>A0ABQ8JDD9</accession>
<evidence type="ECO:0000313" key="3">
    <source>
        <dbReference type="Proteomes" id="UP000887458"/>
    </source>
</evidence>
<comment type="caution">
    <text evidence="2">The sequence shown here is derived from an EMBL/GenBank/DDBJ whole genome shotgun (WGS) entry which is preliminary data.</text>
</comment>
<name>A0ABQ8JDD9_DERPT</name>
<feature type="compositionally biased region" description="Polar residues" evidence="1">
    <location>
        <begin position="1"/>
        <end position="18"/>
    </location>
</feature>
<proteinExistence type="predicted"/>
<feature type="region of interest" description="Disordered" evidence="1">
    <location>
        <begin position="37"/>
        <end position="75"/>
    </location>
</feature>
<dbReference type="EMBL" id="NJHN03000049">
    <property type="protein sequence ID" value="KAH9420437.1"/>
    <property type="molecule type" value="Genomic_DNA"/>
</dbReference>
<evidence type="ECO:0000313" key="2">
    <source>
        <dbReference type="EMBL" id="KAH9420437.1"/>
    </source>
</evidence>